<protein>
    <recommendedName>
        <fullName evidence="3">Nucleoside kinase</fullName>
    </recommendedName>
</protein>
<evidence type="ECO:0000313" key="1">
    <source>
        <dbReference type="EMBL" id="HIS76326.1"/>
    </source>
</evidence>
<dbReference type="AlphaFoldDB" id="A0A9D1JZJ5"/>
<organism evidence="1 2">
    <name type="scientific">Candidatus Merdivicinus excrementipullorum</name>
    <dbReference type="NCBI Taxonomy" id="2840867"/>
    <lineage>
        <taxon>Bacteria</taxon>
        <taxon>Bacillati</taxon>
        <taxon>Bacillota</taxon>
        <taxon>Clostridia</taxon>
        <taxon>Eubacteriales</taxon>
        <taxon>Oscillospiraceae</taxon>
        <taxon>Oscillospiraceae incertae sedis</taxon>
        <taxon>Candidatus Merdivicinus</taxon>
    </lineage>
</organism>
<reference evidence="1" key="2">
    <citation type="journal article" date="2021" name="PeerJ">
        <title>Extensive microbial diversity within the chicken gut microbiome revealed by metagenomics and culture.</title>
        <authorList>
            <person name="Gilroy R."/>
            <person name="Ravi A."/>
            <person name="Getino M."/>
            <person name="Pursley I."/>
            <person name="Horton D.L."/>
            <person name="Alikhan N.F."/>
            <person name="Baker D."/>
            <person name="Gharbi K."/>
            <person name="Hall N."/>
            <person name="Watson M."/>
            <person name="Adriaenssens E.M."/>
            <person name="Foster-Nyarko E."/>
            <person name="Jarju S."/>
            <person name="Secka A."/>
            <person name="Antonio M."/>
            <person name="Oren A."/>
            <person name="Chaudhuri R.R."/>
            <person name="La Ragione R."/>
            <person name="Hildebrand F."/>
            <person name="Pallen M.J."/>
        </authorList>
    </citation>
    <scope>NUCLEOTIDE SEQUENCE</scope>
    <source>
        <strain evidence="1">CHK199-13235</strain>
    </source>
</reference>
<evidence type="ECO:0008006" key="3">
    <source>
        <dbReference type="Google" id="ProtNLM"/>
    </source>
</evidence>
<dbReference type="Proteomes" id="UP000824002">
    <property type="component" value="Unassembled WGS sequence"/>
</dbReference>
<evidence type="ECO:0000313" key="2">
    <source>
        <dbReference type="Proteomes" id="UP000824002"/>
    </source>
</evidence>
<comment type="caution">
    <text evidence="1">The sequence shown here is derived from an EMBL/GenBank/DDBJ whole genome shotgun (WGS) entry which is preliminary data.</text>
</comment>
<sequence length="211" mass="24024">MLHVCPSCGKYSEDLCFSEDKNAVVCPVCGAGVPIRRYPLFWITGASCAGKSSVNRELFLQDNGLIVLESDILWDEKWEAMGDNYRAYRRTWLRVCQNVCQQAGKPAVLCGCCEPSQFAGLSETGFFTGIHFLAVVCRDQALERRMDRRGMTDPGFRRAHRDFNRWFYENHRKTTPPITLLDTSDLSPAQAAEQALAWCREILAKENPYER</sequence>
<dbReference type="EMBL" id="DVJP01000039">
    <property type="protein sequence ID" value="HIS76326.1"/>
    <property type="molecule type" value="Genomic_DNA"/>
</dbReference>
<name>A0A9D1JZJ5_9FIRM</name>
<dbReference type="SUPFAM" id="SSF52540">
    <property type="entry name" value="P-loop containing nucleoside triphosphate hydrolases"/>
    <property type="match status" value="1"/>
</dbReference>
<dbReference type="InterPro" id="IPR027417">
    <property type="entry name" value="P-loop_NTPase"/>
</dbReference>
<gene>
    <name evidence="1" type="ORF">IAB51_05875</name>
</gene>
<accession>A0A9D1JZJ5</accession>
<reference evidence="1" key="1">
    <citation type="submission" date="2020-10" db="EMBL/GenBank/DDBJ databases">
        <authorList>
            <person name="Gilroy R."/>
        </authorList>
    </citation>
    <scope>NUCLEOTIDE SEQUENCE</scope>
    <source>
        <strain evidence="1">CHK199-13235</strain>
    </source>
</reference>
<proteinExistence type="predicted"/>
<dbReference type="Gene3D" id="3.40.50.300">
    <property type="entry name" value="P-loop containing nucleotide triphosphate hydrolases"/>
    <property type="match status" value="1"/>
</dbReference>